<protein>
    <recommendedName>
        <fullName evidence="5">DUF2167 domain-containing protein</fullName>
    </recommendedName>
</protein>
<reference evidence="4" key="1">
    <citation type="journal article" date="2019" name="Int. J. Syst. Evol. Microbiol.">
        <title>The Global Catalogue of Microorganisms (GCM) 10K type strain sequencing project: providing services to taxonomists for standard genome sequencing and annotation.</title>
        <authorList>
            <consortium name="The Broad Institute Genomics Platform"/>
            <consortium name="The Broad Institute Genome Sequencing Center for Infectious Disease"/>
            <person name="Wu L."/>
            <person name="Ma J."/>
        </authorList>
    </citation>
    <scope>NUCLEOTIDE SEQUENCE [LARGE SCALE GENOMIC DNA]</scope>
    <source>
        <strain evidence="4">CGMCC 1.15905</strain>
    </source>
</reference>
<dbReference type="Pfam" id="PF09935">
    <property type="entry name" value="DUF2167"/>
    <property type="match status" value="1"/>
</dbReference>
<feature type="transmembrane region" description="Helical" evidence="1">
    <location>
        <begin position="255"/>
        <end position="271"/>
    </location>
</feature>
<dbReference type="RefSeq" id="WP_188661299.1">
    <property type="nucleotide sequence ID" value="NZ_BMKC01000001.1"/>
</dbReference>
<feature type="transmembrane region" description="Helical" evidence="1">
    <location>
        <begin position="226"/>
        <end position="243"/>
    </location>
</feature>
<feature type="signal peptide" evidence="2">
    <location>
        <begin position="1"/>
        <end position="24"/>
    </location>
</feature>
<keyword evidence="4" id="KW-1185">Reference proteome</keyword>
<comment type="caution">
    <text evidence="3">The sequence shown here is derived from an EMBL/GenBank/DDBJ whole genome shotgun (WGS) entry which is preliminary data.</text>
</comment>
<organism evidence="3 4">
    <name type="scientific">Arenimonas soli</name>
    <dbReference type="NCBI Taxonomy" id="2269504"/>
    <lineage>
        <taxon>Bacteria</taxon>
        <taxon>Pseudomonadati</taxon>
        <taxon>Pseudomonadota</taxon>
        <taxon>Gammaproteobacteria</taxon>
        <taxon>Lysobacterales</taxon>
        <taxon>Lysobacteraceae</taxon>
        <taxon>Arenimonas</taxon>
    </lineage>
</organism>
<evidence type="ECO:0000313" key="4">
    <source>
        <dbReference type="Proteomes" id="UP000623419"/>
    </source>
</evidence>
<evidence type="ECO:0000313" key="3">
    <source>
        <dbReference type="EMBL" id="GGA71199.1"/>
    </source>
</evidence>
<evidence type="ECO:0000256" key="2">
    <source>
        <dbReference type="SAM" id="SignalP"/>
    </source>
</evidence>
<dbReference type="Proteomes" id="UP000623419">
    <property type="component" value="Unassembled WGS sequence"/>
</dbReference>
<feature type="chain" id="PRO_5047359395" description="DUF2167 domain-containing protein" evidence="2">
    <location>
        <begin position="25"/>
        <end position="281"/>
    </location>
</feature>
<sequence>MALIRILGGIIAAPLMFVALTSHAQEAEADPIGSLDWTIGPATVSVPGGAQFEVPEGFAFLDADETVKFQEINQNIPGNRQTVFAPLNLEWFALFEFEDTGYIQDNEEIDADAILEGIRESQREANEELKKRGWATMTIDGWSYNPRYDPESNRLEWALTATSHPTGQKVVNFNTRILGRRGVMKVTLVTEPVHLEADVPGFKAALAGFGFLPDEQYAAFREGDKVAAYGLGALILGGAAAAGAKSGLLKSVGKFILFGVLALFAGLWSRIKGLFGSKKAE</sequence>
<proteinExistence type="predicted"/>
<evidence type="ECO:0008006" key="5">
    <source>
        <dbReference type="Google" id="ProtNLM"/>
    </source>
</evidence>
<keyword evidence="1" id="KW-1133">Transmembrane helix</keyword>
<evidence type="ECO:0000256" key="1">
    <source>
        <dbReference type="SAM" id="Phobius"/>
    </source>
</evidence>
<gene>
    <name evidence="3" type="ORF">GCM10011521_06660</name>
</gene>
<dbReference type="EMBL" id="BMKC01000001">
    <property type="protein sequence ID" value="GGA71199.1"/>
    <property type="molecule type" value="Genomic_DNA"/>
</dbReference>
<name>A0ABQ1HCL4_9GAMM</name>
<keyword evidence="2" id="KW-0732">Signal</keyword>
<keyword evidence="1" id="KW-0472">Membrane</keyword>
<accession>A0ABQ1HCL4</accession>
<keyword evidence="1" id="KW-0812">Transmembrane</keyword>
<dbReference type="InterPro" id="IPR018682">
    <property type="entry name" value="DUF2167_membr"/>
</dbReference>